<gene>
    <name evidence="2" type="ORF">ADICYQ_5455</name>
</gene>
<dbReference type="AlphaFoldDB" id="S7WFL3"/>
<proteinExistence type="predicted"/>
<accession>S7WFL3</accession>
<dbReference type="Gene3D" id="3.30.70.1290">
    <property type="entry name" value="Transposase IS200-like"/>
    <property type="match status" value="1"/>
</dbReference>
<evidence type="ECO:0000259" key="1">
    <source>
        <dbReference type="SMART" id="SM01321"/>
    </source>
</evidence>
<dbReference type="SMART" id="SM01321">
    <property type="entry name" value="Y1_Tnp"/>
    <property type="match status" value="1"/>
</dbReference>
<protein>
    <recommendedName>
        <fullName evidence="1">Transposase IS200-like domain-containing protein</fullName>
    </recommendedName>
</protein>
<dbReference type="OrthoDB" id="9794403at2"/>
<organism evidence="2 3">
    <name type="scientific">Cyclobacterium qasimii M12-11B</name>
    <dbReference type="NCBI Taxonomy" id="641524"/>
    <lineage>
        <taxon>Bacteria</taxon>
        <taxon>Pseudomonadati</taxon>
        <taxon>Bacteroidota</taxon>
        <taxon>Cytophagia</taxon>
        <taxon>Cytophagales</taxon>
        <taxon>Cyclobacteriaceae</taxon>
        <taxon>Cyclobacterium</taxon>
    </lineage>
</organism>
<evidence type="ECO:0000313" key="3">
    <source>
        <dbReference type="Proteomes" id="UP000014974"/>
    </source>
</evidence>
<dbReference type="eggNOG" id="COG1943">
    <property type="taxonomic scope" value="Bacteria"/>
</dbReference>
<sequence>MSKYNPNIHHRRSIRLKGYDYGQAGLYFITICCQDRICRFGEVENGKMKLNEYGKIAHNEWLNTPKIRPNVELGEFVIMPNHIHGIIEIFVTGESHSPEPKELNDCRGVLKTPLQSPSNNIGAMVRGYKSSVTRQIGLLGFKGKLWQRNYYEHIIRDEKAFQNISEYIKNNPVKWTGDKFYLK</sequence>
<dbReference type="InterPro" id="IPR052715">
    <property type="entry name" value="RAYT_transposase"/>
</dbReference>
<dbReference type="SUPFAM" id="SSF143422">
    <property type="entry name" value="Transposase IS200-like"/>
    <property type="match status" value="1"/>
</dbReference>
<reference evidence="2 3" key="1">
    <citation type="journal article" date="2013" name="Genome Announc.">
        <title>Draft Genome Sequence of Cyclobacterium qasimii Strain M12-11BT, Isolated from Arctic Marine Sediment.</title>
        <authorList>
            <person name="Shivaji S."/>
            <person name="Ara S."/>
            <person name="Singh A."/>
            <person name="Kumar Pinnaka A."/>
        </authorList>
    </citation>
    <scope>NUCLEOTIDE SEQUENCE [LARGE SCALE GENOMIC DNA]</scope>
    <source>
        <strain evidence="2 3">M12-11B</strain>
    </source>
</reference>
<dbReference type="RefSeq" id="WP_020889307.1">
    <property type="nucleotide sequence ID" value="NZ_ATNM01000191.1"/>
</dbReference>
<dbReference type="GO" id="GO:0043565">
    <property type="term" value="F:sequence-specific DNA binding"/>
    <property type="evidence" value="ECO:0007669"/>
    <property type="project" value="TreeGrafter"/>
</dbReference>
<dbReference type="Proteomes" id="UP000014974">
    <property type="component" value="Unassembled WGS sequence"/>
</dbReference>
<dbReference type="GO" id="GO:0006313">
    <property type="term" value="P:DNA transposition"/>
    <property type="evidence" value="ECO:0007669"/>
    <property type="project" value="InterPro"/>
</dbReference>
<dbReference type="EMBL" id="ATNM01000191">
    <property type="protein sequence ID" value="EPR65534.1"/>
    <property type="molecule type" value="Genomic_DNA"/>
</dbReference>
<dbReference type="PANTHER" id="PTHR36966">
    <property type="entry name" value="REP-ASSOCIATED TYROSINE TRANSPOSASE"/>
    <property type="match status" value="1"/>
</dbReference>
<feature type="domain" description="Transposase IS200-like" evidence="1">
    <location>
        <begin position="22"/>
        <end position="171"/>
    </location>
</feature>
<comment type="caution">
    <text evidence="2">The sequence shown here is derived from an EMBL/GenBank/DDBJ whole genome shotgun (WGS) entry which is preliminary data.</text>
</comment>
<dbReference type="InterPro" id="IPR036515">
    <property type="entry name" value="Transposase_17_sf"/>
</dbReference>
<evidence type="ECO:0000313" key="2">
    <source>
        <dbReference type="EMBL" id="EPR65534.1"/>
    </source>
</evidence>
<dbReference type="GO" id="GO:0004803">
    <property type="term" value="F:transposase activity"/>
    <property type="evidence" value="ECO:0007669"/>
    <property type="project" value="InterPro"/>
</dbReference>
<dbReference type="PATRIC" id="fig|641524.5.peg.5405"/>
<dbReference type="InterPro" id="IPR002686">
    <property type="entry name" value="Transposase_17"/>
</dbReference>
<dbReference type="PANTHER" id="PTHR36966:SF1">
    <property type="entry name" value="REP-ASSOCIATED TYROSINE TRANSPOSASE"/>
    <property type="match status" value="1"/>
</dbReference>
<name>S7WFL3_9BACT</name>